<keyword evidence="5" id="KW-1185">Reference proteome</keyword>
<dbReference type="RefSeq" id="WP_169456826.1">
    <property type="nucleotide sequence ID" value="NZ_CP051774.1"/>
</dbReference>
<evidence type="ECO:0000256" key="1">
    <source>
        <dbReference type="ARBA" id="ARBA00022729"/>
    </source>
</evidence>
<organism evidence="4 5">
    <name type="scientific">Luteolibacter luteus</name>
    <dbReference type="NCBI Taxonomy" id="2728835"/>
    <lineage>
        <taxon>Bacteria</taxon>
        <taxon>Pseudomonadati</taxon>
        <taxon>Verrucomicrobiota</taxon>
        <taxon>Verrucomicrobiia</taxon>
        <taxon>Verrucomicrobiales</taxon>
        <taxon>Verrucomicrobiaceae</taxon>
        <taxon>Luteolibacter</taxon>
    </lineage>
</organism>
<name>A0A858RPA9_9BACT</name>
<dbReference type="Pfam" id="PF12951">
    <property type="entry name" value="PATR"/>
    <property type="match status" value="6"/>
</dbReference>
<evidence type="ECO:0000256" key="3">
    <source>
        <dbReference type="SAM" id="SignalP"/>
    </source>
</evidence>
<dbReference type="InterPro" id="IPR013425">
    <property type="entry name" value="Autotrns_rpt"/>
</dbReference>
<sequence>MKPCSRRIPSQAFALWAAPILTFSSASGEVLVFNEANASNIWQIPPGTNLLNGATATPSNPATHEGSSPSWTVVTDGVLGAPGDNAATVTPNNGEEVIFPLDIAAQPDGYDITSFDSWVVWANSGRSNQNYVLQYSTVEEPTVFNTIATVANADAATNLSTHTNITDTTGVLASGVHSVKLIFNNQENGYVGFSELKLLATPTNVQTLVEANTGNEWTLPSGANLLKGEMANPPSTNTNEGSSPNWTTVTDGSLGTAADISSSVTPPNMDSVIFPLDTSVNFNGYNLTSFDSYCAWPNSGRDNQDFRISYSTVADPDTFIFLGTAVAHTSSENATHVRLTAATGFLATGVAAIKLDFGHQENGFVGYREFIALGSAVSLSDPLTWTGNSGTGGNANWITGADSNWKKTAGGAAANYNPQAPLTFDNNSTNRNITVSSALASASMAFTNDAAHPFTFGGQKVTVSNDISSSGAGTATFNNALQAGTGVAVTGAGSLVFNEALSGTGVTVSGSGNLTLNAANPELAGNATVSNGTLTVSHDGGLQGGKLVATGGSVRFTSAAPQVATISGTAEGSIVLGKTSGPLVNTNLSAGDAASVTTFAGNISQASGTTGRLTKAGGSTLILSGTNSYSGPTSVAGGVLQLERRLSLYNGNSASWTASNLLVSAGGTLSLRAGFFDEFTEEEINSLALGGFQSGSTLGIKNIDNIVLSRNLTQPGVGLLKTGTGLLTITGNNSSDGTVRIAEGSVHAASEGGTAIPGNVLLGSAVTDVFLSFGADNQFGPGTVVSAANGSFYQTKINLRGTNQTVAGLDVAPFPANRVTLFQNDENTLPDYAGEPLPATLTINATTDHSFAGLIRNGDGGNTVSVVKNGAGIQEFRNLSGVQGYGYTGPTSLNEGTLKLAFGGGNFEFASDITVAEPATLHFNAVTGNWVFNRVISGPGKVFVDGVNAVVLNNGASNWTGGTVVEGGFLALAGNGATGQGTGPGEGCVGGAMDPANVIEINAGTLSLDGIAPLGNSGMLPEFAPTIHINEGSKLYGGTNTVAFVPNLTLDGGEIEITNGAGHGGFNTDLALVGTVIVGGSSAIPAEIYTTGTGPYANISLGSLGVPGTVFDVADVSNDSFADLTVSSVLRNVSSVASPLTKTGPGTMQLSGVNSYTGTTRVEEGVLQLDMPYLALGSTVEIETAGTLSLQFSGEDTVAGLKLAGASMPDGTYAAVGNGGPGITETPRLTGIGRLVVSSSGVQSYESWAAVIPDETQRDRTADPDGDGFSNLEEYLFGTSPTSADGALTHLENGDSGLVLRWNELTGGNGTYVLQESTTLVDPWGTSGLTPIDAAVQDLPGYVRKEALVPVDVARKFIRVQGAE</sequence>
<accession>A0A858RPA9</accession>
<evidence type="ECO:0000313" key="4">
    <source>
        <dbReference type="EMBL" id="QJE98354.1"/>
    </source>
</evidence>
<evidence type="ECO:0000256" key="2">
    <source>
        <dbReference type="SAM" id="MobiDB-lite"/>
    </source>
</evidence>
<dbReference type="SUPFAM" id="SSF51126">
    <property type="entry name" value="Pectin lyase-like"/>
    <property type="match status" value="1"/>
</dbReference>
<protein>
    <recommendedName>
        <fullName evidence="6">Autotransporter-associated beta strand repeat protein</fullName>
    </recommendedName>
</protein>
<feature type="region of interest" description="Disordered" evidence="2">
    <location>
        <begin position="52"/>
        <end position="72"/>
    </location>
</feature>
<evidence type="ECO:0000313" key="5">
    <source>
        <dbReference type="Proteomes" id="UP000501812"/>
    </source>
</evidence>
<reference evidence="4 5" key="1">
    <citation type="submission" date="2020-04" db="EMBL/GenBank/DDBJ databases">
        <title>Luteolibacter sp. G-1-1-1 isolated from soil.</title>
        <authorList>
            <person name="Dahal R.H."/>
        </authorList>
    </citation>
    <scope>NUCLEOTIDE SEQUENCE [LARGE SCALE GENOMIC DNA]</scope>
    <source>
        <strain evidence="4 5">G-1-1-1</strain>
    </source>
</reference>
<dbReference type="Proteomes" id="UP000501812">
    <property type="component" value="Chromosome"/>
</dbReference>
<dbReference type="NCBIfam" id="TIGR02601">
    <property type="entry name" value="autotrns_rpt"/>
    <property type="match status" value="3"/>
</dbReference>
<proteinExistence type="predicted"/>
<feature type="chain" id="PRO_5032360959" description="Autotransporter-associated beta strand repeat protein" evidence="3">
    <location>
        <begin position="29"/>
        <end position="1364"/>
    </location>
</feature>
<dbReference type="InterPro" id="IPR011050">
    <property type="entry name" value="Pectin_lyase_fold/virulence"/>
</dbReference>
<dbReference type="KEGG" id="luo:HHL09_22065"/>
<dbReference type="EMBL" id="CP051774">
    <property type="protein sequence ID" value="QJE98354.1"/>
    <property type="molecule type" value="Genomic_DNA"/>
</dbReference>
<keyword evidence="1 3" id="KW-0732">Signal</keyword>
<gene>
    <name evidence="4" type="ORF">HHL09_22065</name>
</gene>
<feature type="signal peptide" evidence="3">
    <location>
        <begin position="1"/>
        <end position="28"/>
    </location>
</feature>
<evidence type="ECO:0008006" key="6">
    <source>
        <dbReference type="Google" id="ProtNLM"/>
    </source>
</evidence>